<feature type="compositionally biased region" description="Basic residues" evidence="1">
    <location>
        <begin position="54"/>
        <end position="67"/>
    </location>
</feature>
<evidence type="ECO:0000313" key="2">
    <source>
        <dbReference type="EMBL" id="QHU06565.1"/>
    </source>
</evidence>
<protein>
    <submittedName>
        <fullName evidence="2">Uncharacterized protein</fullName>
    </submittedName>
</protein>
<organism evidence="2">
    <name type="scientific">viral metagenome</name>
    <dbReference type="NCBI Taxonomy" id="1070528"/>
    <lineage>
        <taxon>unclassified sequences</taxon>
        <taxon>metagenomes</taxon>
        <taxon>organismal metagenomes</taxon>
    </lineage>
</organism>
<sequence length="126" mass="13122">MPKKHSGRKTVKAKKGGYYSFNGAVGTGAPNWTRESELGDASISSRGNNAQYGRGRKRKGGKKRKTMRGGTKFGQVSATFQGTGSRGLADAVGVSVNKPGFATHGEFNNFGAQPGSGYGSFITAGK</sequence>
<evidence type="ECO:0000256" key="1">
    <source>
        <dbReference type="SAM" id="MobiDB-lite"/>
    </source>
</evidence>
<reference evidence="2" key="1">
    <citation type="journal article" date="2020" name="Nature">
        <title>Giant virus diversity and host interactions through global metagenomics.</title>
        <authorList>
            <person name="Schulz F."/>
            <person name="Roux S."/>
            <person name="Paez-Espino D."/>
            <person name="Jungbluth S."/>
            <person name="Walsh D.A."/>
            <person name="Denef V.J."/>
            <person name="McMahon K.D."/>
            <person name="Konstantinidis K.T."/>
            <person name="Eloe-Fadrosh E.A."/>
            <person name="Kyrpides N.C."/>
            <person name="Woyke T."/>
        </authorList>
    </citation>
    <scope>NUCLEOTIDE SEQUENCE</scope>
    <source>
        <strain evidence="2">GVMAG-S-1035315-10</strain>
    </source>
</reference>
<feature type="region of interest" description="Disordered" evidence="1">
    <location>
        <begin position="1"/>
        <end position="85"/>
    </location>
</feature>
<dbReference type="AlphaFoldDB" id="A0A6C0JLD6"/>
<name>A0A6C0JLD6_9ZZZZ</name>
<feature type="compositionally biased region" description="Polar residues" evidence="1">
    <location>
        <begin position="42"/>
        <end position="51"/>
    </location>
</feature>
<proteinExistence type="predicted"/>
<accession>A0A6C0JLD6</accession>
<feature type="compositionally biased region" description="Basic residues" evidence="1">
    <location>
        <begin position="1"/>
        <end position="15"/>
    </location>
</feature>
<dbReference type="EMBL" id="MN740657">
    <property type="protein sequence ID" value="QHU06565.1"/>
    <property type="molecule type" value="Genomic_DNA"/>
</dbReference>
<feature type="compositionally biased region" description="Polar residues" evidence="1">
    <location>
        <begin position="74"/>
        <end position="83"/>
    </location>
</feature>